<keyword evidence="2" id="KW-0732">Signal</keyword>
<comment type="caution">
    <text evidence="8">The sequence shown here is derived from an EMBL/GenBank/DDBJ whole genome shotgun (WGS) entry which is preliminary data.</text>
</comment>
<evidence type="ECO:0000256" key="3">
    <source>
        <dbReference type="ARBA" id="ARBA00023002"/>
    </source>
</evidence>
<feature type="domain" description="Thioredoxin" evidence="7">
    <location>
        <begin position="28"/>
        <end position="216"/>
    </location>
</feature>
<gene>
    <name evidence="8" type="ORF">A2164_03915</name>
</gene>
<dbReference type="Pfam" id="PF13462">
    <property type="entry name" value="Thioredoxin_4"/>
    <property type="match status" value="1"/>
</dbReference>
<dbReference type="InterPro" id="IPR036249">
    <property type="entry name" value="Thioredoxin-like_sf"/>
</dbReference>
<evidence type="ECO:0000256" key="2">
    <source>
        <dbReference type="ARBA" id="ARBA00022729"/>
    </source>
</evidence>
<dbReference type="InterPro" id="IPR012336">
    <property type="entry name" value="Thioredoxin-like_fold"/>
</dbReference>
<keyword evidence="6" id="KW-1133">Transmembrane helix</keyword>
<evidence type="ECO:0000256" key="4">
    <source>
        <dbReference type="ARBA" id="ARBA00023157"/>
    </source>
</evidence>
<dbReference type="EMBL" id="MFAT01000044">
    <property type="protein sequence ID" value="OGD86127.1"/>
    <property type="molecule type" value="Genomic_DNA"/>
</dbReference>
<organism evidence="8 9">
    <name type="scientific">Candidatus Curtissbacteria bacterium RBG_13_35_7</name>
    <dbReference type="NCBI Taxonomy" id="1797705"/>
    <lineage>
        <taxon>Bacteria</taxon>
        <taxon>Candidatus Curtissiibacteriota</taxon>
    </lineage>
</organism>
<dbReference type="Gene3D" id="3.40.30.10">
    <property type="entry name" value="Glutaredoxin"/>
    <property type="match status" value="1"/>
</dbReference>
<feature type="transmembrane region" description="Helical" evidence="6">
    <location>
        <begin position="7"/>
        <end position="27"/>
    </location>
</feature>
<dbReference type="PROSITE" id="PS51352">
    <property type="entry name" value="THIOREDOXIN_2"/>
    <property type="match status" value="1"/>
</dbReference>
<dbReference type="SUPFAM" id="SSF52833">
    <property type="entry name" value="Thioredoxin-like"/>
    <property type="match status" value="1"/>
</dbReference>
<protein>
    <recommendedName>
        <fullName evidence="7">Thioredoxin domain-containing protein</fullName>
    </recommendedName>
</protein>
<dbReference type="AlphaFoldDB" id="A0A1F5G2S3"/>
<dbReference type="PANTHER" id="PTHR13887:SF14">
    <property type="entry name" value="DISULFIDE BOND FORMATION PROTEIN D"/>
    <property type="match status" value="1"/>
</dbReference>
<dbReference type="Proteomes" id="UP000176317">
    <property type="component" value="Unassembled WGS sequence"/>
</dbReference>
<dbReference type="PANTHER" id="PTHR13887">
    <property type="entry name" value="GLUTATHIONE S-TRANSFERASE KAPPA"/>
    <property type="match status" value="1"/>
</dbReference>
<sequence length="235" mass="25648">MNSETKFFIGIGVLTIVAIVGGAIFLGNKPSKEEASQTLGAVDQNSLIADAVYTIGDPNALVQVVEFSDFQCPACKSAHTIVKKILETKGDQVYFVFRHYPLSIHKNGKTASQAAESAGSQGKFFEMSDLIFENQKDWQDANNAKEIFEGYAKQLELDVDKFKDEFDNGTGRINSDFALGNKSGVESTPTFFINGQKYPGVMQLDQFEQTIDTIVGPVGATSTSEPLDPLPEENQ</sequence>
<dbReference type="GO" id="GO:0016491">
    <property type="term" value="F:oxidoreductase activity"/>
    <property type="evidence" value="ECO:0007669"/>
    <property type="project" value="UniProtKB-KW"/>
</dbReference>
<comment type="similarity">
    <text evidence="1">Belongs to the thioredoxin family. DsbA subfamily.</text>
</comment>
<keyword evidence="3" id="KW-0560">Oxidoreductase</keyword>
<reference evidence="8 9" key="1">
    <citation type="journal article" date="2016" name="Nat. Commun.">
        <title>Thousands of microbial genomes shed light on interconnected biogeochemical processes in an aquifer system.</title>
        <authorList>
            <person name="Anantharaman K."/>
            <person name="Brown C.T."/>
            <person name="Hug L.A."/>
            <person name="Sharon I."/>
            <person name="Castelle C.J."/>
            <person name="Probst A.J."/>
            <person name="Thomas B.C."/>
            <person name="Singh A."/>
            <person name="Wilkins M.J."/>
            <person name="Karaoz U."/>
            <person name="Brodie E.L."/>
            <person name="Williams K.H."/>
            <person name="Hubbard S.S."/>
            <person name="Banfield J.F."/>
        </authorList>
    </citation>
    <scope>NUCLEOTIDE SEQUENCE [LARGE SCALE GENOMIC DNA]</scope>
</reference>
<evidence type="ECO:0000256" key="5">
    <source>
        <dbReference type="ARBA" id="ARBA00023284"/>
    </source>
</evidence>
<dbReference type="CDD" id="cd02972">
    <property type="entry name" value="DsbA_family"/>
    <property type="match status" value="1"/>
</dbReference>
<proteinExistence type="inferred from homology"/>
<accession>A0A1F5G2S3</accession>
<evidence type="ECO:0000313" key="9">
    <source>
        <dbReference type="Proteomes" id="UP000176317"/>
    </source>
</evidence>
<keyword evidence="4" id="KW-1015">Disulfide bond</keyword>
<evidence type="ECO:0000259" key="7">
    <source>
        <dbReference type="PROSITE" id="PS51352"/>
    </source>
</evidence>
<keyword evidence="5" id="KW-0676">Redox-active center</keyword>
<evidence type="ECO:0000313" key="8">
    <source>
        <dbReference type="EMBL" id="OGD86127.1"/>
    </source>
</evidence>
<name>A0A1F5G2S3_9BACT</name>
<evidence type="ECO:0000256" key="1">
    <source>
        <dbReference type="ARBA" id="ARBA00005791"/>
    </source>
</evidence>
<keyword evidence="6" id="KW-0812">Transmembrane</keyword>
<keyword evidence="6" id="KW-0472">Membrane</keyword>
<dbReference type="InterPro" id="IPR013766">
    <property type="entry name" value="Thioredoxin_domain"/>
</dbReference>
<evidence type="ECO:0000256" key="6">
    <source>
        <dbReference type="SAM" id="Phobius"/>
    </source>
</evidence>